<sequence length="44" mass="4543">MTFAKIALAAAVFAFSPISASGHGGGLDKNGCHTDHKTGDYHCH</sequence>
<dbReference type="EMBL" id="CP054021">
    <property type="protein sequence ID" value="QKK18872.1"/>
    <property type="molecule type" value="Genomic_DNA"/>
</dbReference>
<evidence type="ECO:0000313" key="2">
    <source>
        <dbReference type="EMBL" id="QKK18872.1"/>
    </source>
</evidence>
<proteinExistence type="predicted"/>
<keyword evidence="1" id="KW-0732">Signal</keyword>
<keyword evidence="3" id="KW-1185">Reference proteome</keyword>
<dbReference type="InterPro" id="IPR047773">
    <property type="entry name" value="YHYH_dom_bact"/>
</dbReference>
<evidence type="ECO:0000256" key="1">
    <source>
        <dbReference type="SAM" id="SignalP"/>
    </source>
</evidence>
<accession>A0ABX6PK58</accession>
<reference evidence="2 3" key="1">
    <citation type="submission" date="2020-05" db="EMBL/GenBank/DDBJ databases">
        <title>Genome sequences of pea root nodulating Rhizobium spp.</title>
        <authorList>
            <person name="Rahi P."/>
        </authorList>
    </citation>
    <scope>NUCLEOTIDE SEQUENCE [LARGE SCALE GENOMIC DNA]</scope>
    <source>
        <strain evidence="3">JKLM 12A2</strain>
    </source>
</reference>
<gene>
    <name evidence="2" type="ORF">FFM53_021505</name>
</gene>
<feature type="signal peptide" evidence="1">
    <location>
        <begin position="1"/>
        <end position="20"/>
    </location>
</feature>
<organism evidence="2 3">
    <name type="scientific">Rhizobium indicum</name>
    <dbReference type="NCBI Taxonomy" id="2583231"/>
    <lineage>
        <taxon>Bacteria</taxon>
        <taxon>Pseudomonadati</taxon>
        <taxon>Pseudomonadota</taxon>
        <taxon>Alphaproteobacteria</taxon>
        <taxon>Hyphomicrobiales</taxon>
        <taxon>Rhizobiaceae</taxon>
        <taxon>Rhizobium/Agrobacterium group</taxon>
        <taxon>Rhizobium</taxon>
    </lineage>
</organism>
<protein>
    <submittedName>
        <fullName evidence="2">YHYH domain-containing protein</fullName>
    </submittedName>
</protein>
<evidence type="ECO:0000313" key="3">
    <source>
        <dbReference type="Proteomes" id="UP000305673"/>
    </source>
</evidence>
<feature type="chain" id="PRO_5046444457" evidence="1">
    <location>
        <begin position="21"/>
        <end position="44"/>
    </location>
</feature>
<dbReference type="NCBIfam" id="NF033223">
    <property type="entry name" value="YHYH_alt"/>
    <property type="match status" value="1"/>
</dbReference>
<dbReference type="Proteomes" id="UP000305673">
    <property type="component" value="Chromosome"/>
</dbReference>
<name>A0ABX6PK58_9HYPH</name>